<evidence type="ECO:0000313" key="1">
    <source>
        <dbReference type="EMBL" id="ABR48037.1"/>
    </source>
</evidence>
<proteinExistence type="predicted"/>
<reference evidence="2" key="1">
    <citation type="journal article" date="2016" name="Genome Announc.">
        <title>Complete genome sequence of Alkaliphilus metalliredigens strain QYMF, an alkaliphilic and metal-reducing bacterium isolated from borax-contaminated leachate ponds.</title>
        <authorList>
            <person name="Hwang C."/>
            <person name="Copeland A."/>
            <person name="Lucas S."/>
            <person name="Lapidus A."/>
            <person name="Barry K."/>
            <person name="Detter J.C."/>
            <person name="Glavina Del Rio T."/>
            <person name="Hammon N."/>
            <person name="Israni S."/>
            <person name="Dalin E."/>
            <person name="Tice H."/>
            <person name="Pitluck S."/>
            <person name="Chertkov O."/>
            <person name="Brettin T."/>
            <person name="Bruce D."/>
            <person name="Han C."/>
            <person name="Schmutz J."/>
            <person name="Larimer F."/>
            <person name="Land M.L."/>
            <person name="Hauser L."/>
            <person name="Kyrpides N."/>
            <person name="Mikhailova N."/>
            <person name="Ye Q."/>
            <person name="Zhou J."/>
            <person name="Richardson P."/>
            <person name="Fields M.W."/>
        </authorList>
    </citation>
    <scope>NUCLEOTIDE SEQUENCE [LARGE SCALE GENOMIC DNA]</scope>
    <source>
        <strain evidence="2">QYMF</strain>
    </source>
</reference>
<sequence>MSKKAERGNISGWVFINDNFDEFAIIFSAWSPTDGIVIAAPAENRAEALNVSNELMKDFLLILSETSRSLYYRELR</sequence>
<gene>
    <name evidence="1" type="ordered locus">Amet_1871</name>
</gene>
<dbReference type="AlphaFoldDB" id="A6TPB9"/>
<dbReference type="OrthoDB" id="2971011at2"/>
<dbReference type="RefSeq" id="WP_012063072.1">
    <property type="nucleotide sequence ID" value="NC_009633.1"/>
</dbReference>
<dbReference type="HOGENOM" id="CLU_2646489_0_0_9"/>
<protein>
    <submittedName>
        <fullName evidence="1">Uncharacterized protein</fullName>
    </submittedName>
</protein>
<name>A6TPB9_ALKMQ</name>
<organism evidence="1 2">
    <name type="scientific">Alkaliphilus metalliredigens (strain QYMF)</name>
    <dbReference type="NCBI Taxonomy" id="293826"/>
    <lineage>
        <taxon>Bacteria</taxon>
        <taxon>Bacillati</taxon>
        <taxon>Bacillota</taxon>
        <taxon>Clostridia</taxon>
        <taxon>Peptostreptococcales</taxon>
        <taxon>Natronincolaceae</taxon>
        <taxon>Alkaliphilus</taxon>
    </lineage>
</organism>
<accession>A6TPB9</accession>
<evidence type="ECO:0000313" key="2">
    <source>
        <dbReference type="Proteomes" id="UP000001572"/>
    </source>
</evidence>
<dbReference type="Proteomes" id="UP000001572">
    <property type="component" value="Chromosome"/>
</dbReference>
<dbReference type="KEGG" id="amt:Amet_1871"/>
<keyword evidence="2" id="KW-1185">Reference proteome</keyword>
<dbReference type="EMBL" id="CP000724">
    <property type="protein sequence ID" value="ABR48037.1"/>
    <property type="molecule type" value="Genomic_DNA"/>
</dbReference>